<feature type="transmembrane region" description="Helical" evidence="2">
    <location>
        <begin position="133"/>
        <end position="154"/>
    </location>
</feature>
<name>A0A8J1Y325_OWEFU</name>
<protein>
    <recommendedName>
        <fullName evidence="3">Phosphatidic acid phosphatase type 2/haloperoxidase domain-containing protein</fullName>
    </recommendedName>
</protein>
<evidence type="ECO:0000313" key="5">
    <source>
        <dbReference type="Proteomes" id="UP000749559"/>
    </source>
</evidence>
<evidence type="ECO:0000313" key="4">
    <source>
        <dbReference type="EMBL" id="CAH1785333.1"/>
    </source>
</evidence>
<keyword evidence="5" id="KW-1185">Reference proteome</keyword>
<comment type="caution">
    <text evidence="4">The sequence shown here is derived from an EMBL/GenBank/DDBJ whole genome shotgun (WGS) entry which is preliminary data.</text>
</comment>
<feature type="compositionally biased region" description="Basic and acidic residues" evidence="1">
    <location>
        <begin position="13"/>
        <end position="32"/>
    </location>
</feature>
<evidence type="ECO:0000259" key="3">
    <source>
        <dbReference type="Pfam" id="PF01569"/>
    </source>
</evidence>
<gene>
    <name evidence="4" type="ORF">OFUS_LOCUS11404</name>
</gene>
<feature type="domain" description="Phosphatidic acid phosphatase type 2/haloperoxidase" evidence="3">
    <location>
        <begin position="133"/>
        <end position="203"/>
    </location>
</feature>
<keyword evidence="2" id="KW-0812">Transmembrane</keyword>
<dbReference type="GO" id="GO:0042392">
    <property type="term" value="F:sphingosine-1-phosphate phosphatase activity"/>
    <property type="evidence" value="ECO:0007669"/>
    <property type="project" value="TreeGrafter"/>
</dbReference>
<dbReference type="OrthoDB" id="10266771at2759"/>
<dbReference type="PANTHER" id="PTHR14969:SF13">
    <property type="entry name" value="AT30094P"/>
    <property type="match status" value="1"/>
</dbReference>
<dbReference type="Pfam" id="PF01569">
    <property type="entry name" value="PAP2"/>
    <property type="match status" value="1"/>
</dbReference>
<organism evidence="4 5">
    <name type="scientific">Owenia fusiformis</name>
    <name type="common">Polychaete worm</name>
    <dbReference type="NCBI Taxonomy" id="6347"/>
    <lineage>
        <taxon>Eukaryota</taxon>
        <taxon>Metazoa</taxon>
        <taxon>Spiralia</taxon>
        <taxon>Lophotrochozoa</taxon>
        <taxon>Annelida</taxon>
        <taxon>Polychaeta</taxon>
        <taxon>Sedentaria</taxon>
        <taxon>Canalipalpata</taxon>
        <taxon>Sabellida</taxon>
        <taxon>Oweniida</taxon>
        <taxon>Oweniidae</taxon>
        <taxon>Owenia</taxon>
    </lineage>
</organism>
<reference evidence="4" key="1">
    <citation type="submission" date="2022-03" db="EMBL/GenBank/DDBJ databases">
        <authorList>
            <person name="Martin C."/>
        </authorList>
    </citation>
    <scope>NUCLEOTIDE SEQUENCE</scope>
</reference>
<feature type="compositionally biased region" description="Polar residues" evidence="1">
    <location>
        <begin position="1"/>
        <end position="12"/>
    </location>
</feature>
<sequence length="220" mass="24779">MRRTNQGRNQNSKSEDINDEDMRKCSNEKERGGSVQNQFGEIPNPIHLLHESNPLDPIHLLISTFGDGNQFGLLVWDTELSRNFAVCADSGSKYGYLRPVMKCLEYSGHGVPWIAGTIFAILATHQLKLHVTLINFLAALFVDLFIVGVLKGIVRRPRPTYNKKEDMMTIATDVFSFPSGHAVRAVFVTIFFISYLGLPFYSAMVYLVAKSSSKLFKEKE</sequence>
<dbReference type="EMBL" id="CAIIXF020000006">
    <property type="protein sequence ID" value="CAH1785333.1"/>
    <property type="molecule type" value="Genomic_DNA"/>
</dbReference>
<keyword evidence="2" id="KW-0472">Membrane</keyword>
<dbReference type="SUPFAM" id="SSF48317">
    <property type="entry name" value="Acid phosphatase/Vanadium-dependent haloperoxidase"/>
    <property type="match status" value="1"/>
</dbReference>
<evidence type="ECO:0000256" key="1">
    <source>
        <dbReference type="SAM" id="MobiDB-lite"/>
    </source>
</evidence>
<dbReference type="InterPro" id="IPR000326">
    <property type="entry name" value="PAP2/HPO"/>
</dbReference>
<feature type="region of interest" description="Disordered" evidence="1">
    <location>
        <begin position="1"/>
        <end position="38"/>
    </location>
</feature>
<evidence type="ECO:0000256" key="2">
    <source>
        <dbReference type="SAM" id="Phobius"/>
    </source>
</evidence>
<feature type="transmembrane region" description="Helical" evidence="2">
    <location>
        <begin position="185"/>
        <end position="209"/>
    </location>
</feature>
<dbReference type="Proteomes" id="UP000749559">
    <property type="component" value="Unassembled WGS sequence"/>
</dbReference>
<proteinExistence type="predicted"/>
<feature type="transmembrane region" description="Helical" evidence="2">
    <location>
        <begin position="106"/>
        <end position="127"/>
    </location>
</feature>
<dbReference type="PANTHER" id="PTHR14969">
    <property type="entry name" value="SPHINGOSINE-1-PHOSPHATE PHOSPHOHYDROLASE"/>
    <property type="match status" value="1"/>
</dbReference>
<keyword evidence="2" id="KW-1133">Transmembrane helix</keyword>
<accession>A0A8J1Y325</accession>
<dbReference type="InterPro" id="IPR036938">
    <property type="entry name" value="PAP2/HPO_sf"/>
</dbReference>
<dbReference type="AlphaFoldDB" id="A0A8J1Y325"/>